<feature type="domain" description="Putative ionotropic receptor ligand binding" evidence="10">
    <location>
        <begin position="21"/>
        <end position="210"/>
    </location>
</feature>
<evidence type="ECO:0000256" key="3">
    <source>
        <dbReference type="ARBA" id="ARBA00022692"/>
    </source>
</evidence>
<accession>A0A6P4HQ13</accession>
<evidence type="ECO:0000313" key="12">
    <source>
        <dbReference type="RefSeq" id="XP_017017957.1"/>
    </source>
</evidence>
<evidence type="ECO:0000256" key="4">
    <source>
        <dbReference type="ARBA" id="ARBA00022989"/>
    </source>
</evidence>
<dbReference type="Gene3D" id="3.40.190.10">
    <property type="entry name" value="Periplasmic binding protein-like II"/>
    <property type="match status" value="1"/>
</dbReference>
<dbReference type="PANTHER" id="PTHR42643:SF37">
    <property type="entry name" value="IONOTROPIC RECEPTOR 11A-RELATED"/>
    <property type="match status" value="1"/>
</dbReference>
<evidence type="ECO:0000256" key="1">
    <source>
        <dbReference type="ARBA" id="ARBA00004651"/>
    </source>
</evidence>
<feature type="transmembrane region" description="Helical" evidence="8">
    <location>
        <begin position="406"/>
        <end position="422"/>
    </location>
</feature>
<keyword evidence="6" id="KW-0675">Receptor</keyword>
<dbReference type="OrthoDB" id="6506757at2759"/>
<feature type="chain" id="PRO_5027686436" evidence="9">
    <location>
        <begin position="18"/>
        <end position="616"/>
    </location>
</feature>
<evidence type="ECO:0000256" key="9">
    <source>
        <dbReference type="SAM" id="SignalP"/>
    </source>
</evidence>
<organism evidence="11 12">
    <name type="scientific">Drosophila kikkawai</name>
    <name type="common">Fruit fly</name>
    <dbReference type="NCBI Taxonomy" id="30033"/>
    <lineage>
        <taxon>Eukaryota</taxon>
        <taxon>Metazoa</taxon>
        <taxon>Ecdysozoa</taxon>
        <taxon>Arthropoda</taxon>
        <taxon>Hexapoda</taxon>
        <taxon>Insecta</taxon>
        <taxon>Pterygota</taxon>
        <taxon>Neoptera</taxon>
        <taxon>Endopterygota</taxon>
        <taxon>Diptera</taxon>
        <taxon>Brachycera</taxon>
        <taxon>Muscomorpha</taxon>
        <taxon>Ephydroidea</taxon>
        <taxon>Drosophilidae</taxon>
        <taxon>Drosophila</taxon>
        <taxon>Sophophora</taxon>
    </lineage>
</organism>
<feature type="transmembrane region" description="Helical" evidence="8">
    <location>
        <begin position="341"/>
        <end position="365"/>
    </location>
</feature>
<evidence type="ECO:0000259" key="10">
    <source>
        <dbReference type="Pfam" id="PF24061"/>
    </source>
</evidence>
<evidence type="ECO:0000256" key="6">
    <source>
        <dbReference type="ARBA" id="ARBA00023170"/>
    </source>
</evidence>
<dbReference type="Proteomes" id="UP001652661">
    <property type="component" value="Chromosome X"/>
</dbReference>
<dbReference type="Pfam" id="PF24061">
    <property type="entry name" value="LBD_receptor"/>
    <property type="match status" value="1"/>
</dbReference>
<evidence type="ECO:0000313" key="11">
    <source>
        <dbReference type="Proteomes" id="UP001652661"/>
    </source>
</evidence>
<gene>
    <name evidence="12" type="primary">Ir7a</name>
</gene>
<protein>
    <submittedName>
        <fullName evidence="12">Uncharacterized protein Ir7a</fullName>
    </submittedName>
</protein>
<evidence type="ECO:0000256" key="2">
    <source>
        <dbReference type="ARBA" id="ARBA00022475"/>
    </source>
</evidence>
<dbReference type="InterPro" id="IPR052192">
    <property type="entry name" value="Insect_Ionotropic_Sensory_Rcpt"/>
</dbReference>
<keyword evidence="4 8" id="KW-1133">Transmembrane helix</keyword>
<keyword evidence="11" id="KW-1185">Reference proteome</keyword>
<dbReference type="RefSeq" id="XP_017017957.1">
    <property type="nucleotide sequence ID" value="XM_017162468.1"/>
</dbReference>
<dbReference type="SUPFAM" id="SSF53850">
    <property type="entry name" value="Periplasmic binding protein-like II"/>
    <property type="match status" value="1"/>
</dbReference>
<keyword evidence="2" id="KW-1003">Cell membrane</keyword>
<evidence type="ECO:0000256" key="7">
    <source>
        <dbReference type="ARBA" id="ARBA00023180"/>
    </source>
</evidence>
<reference evidence="12" key="1">
    <citation type="submission" date="2025-08" db="UniProtKB">
        <authorList>
            <consortium name="RefSeq"/>
        </authorList>
    </citation>
    <scope>IDENTIFICATION</scope>
    <source>
        <strain evidence="12">14028-0561.14</strain>
        <tissue evidence="12">Whole fly</tissue>
    </source>
</reference>
<evidence type="ECO:0000256" key="5">
    <source>
        <dbReference type="ARBA" id="ARBA00023136"/>
    </source>
</evidence>
<dbReference type="PANTHER" id="PTHR42643">
    <property type="entry name" value="IONOTROPIC RECEPTOR 20A-RELATED"/>
    <property type="match status" value="1"/>
</dbReference>
<sequence length="616" mass="69800">MLQQLAFLLALSALALGALHPPETGHMTPLVAAALDILDEQVSPSQSTLAIIELIGKGEHRDHEQEELMTTIIAEVGDSMALRTFQAPPQDVPANYVLFLVNSAEAFSTLSFDFTEMHSTREYNFLILLTRRMSSRAERLQALRNISRTCVSFHTLNVILLTQKNSGVVLTYGYRIYNQNCDLNLSLELIDRYENGSFQQGHQDRTFDRVLNSLAGCPVRVSWYPLPPFTIFKGNESDPEERAQTWRLTGIDGELIKLLAEIFRFRIILEEPCDKCLSRDIKDGCSGCFDQMINNDSSILIGAMSGSHQHRSQFAATASYYQSSLVFVMHMDTQLGAVAQLAVPFSAGVWLALVVSGVLVVLVIWTWLRISTGHPDVAAHALQVLTTLMGNPLVARSLPTNGRMRVFYAAWLLLVLVLRVVYQGKLYDSFRLPYTQPMPGQISELIAANYTLISQEYLDFYPRNLTVLTRNGSRDRFDNIQEHGQDGRLTTTSLIASMSYYNLMHWSTSRLTHIREHIFLYQLVIYLRRHTLLKFAFDRKIKQLLSAGIIGYFVREFDSSLFQDTNIEPHEVSPIPLEIYCGLYYISAILLGASGIAFVLELLSVQRVNWLRRYFE</sequence>
<dbReference type="GO" id="GO:0005886">
    <property type="term" value="C:plasma membrane"/>
    <property type="evidence" value="ECO:0007669"/>
    <property type="project" value="UniProtKB-SubCell"/>
</dbReference>
<keyword evidence="5 8" id="KW-0472">Membrane</keyword>
<keyword evidence="7" id="KW-0325">Glycoprotein</keyword>
<keyword evidence="9" id="KW-0732">Signal</keyword>
<name>A0A6P4HQ13_DROKI</name>
<dbReference type="AlphaFoldDB" id="A0A6P4HQ13"/>
<evidence type="ECO:0000256" key="8">
    <source>
        <dbReference type="SAM" id="Phobius"/>
    </source>
</evidence>
<feature type="signal peptide" evidence="9">
    <location>
        <begin position="1"/>
        <end position="17"/>
    </location>
</feature>
<feature type="transmembrane region" description="Helical" evidence="8">
    <location>
        <begin position="582"/>
        <end position="603"/>
    </location>
</feature>
<comment type="subcellular location">
    <subcellularLocation>
        <location evidence="1">Cell membrane</location>
        <topology evidence="1">Multi-pass membrane protein</topology>
    </subcellularLocation>
</comment>
<dbReference type="InterPro" id="IPR056198">
    <property type="entry name" value="LBD_receptor"/>
</dbReference>
<keyword evidence="3 8" id="KW-0812">Transmembrane</keyword>
<proteinExistence type="predicted"/>